<organism evidence="1 2">
    <name type="scientific">Filomicrobium insigne</name>
    <dbReference type="NCBI Taxonomy" id="418854"/>
    <lineage>
        <taxon>Bacteria</taxon>
        <taxon>Pseudomonadati</taxon>
        <taxon>Pseudomonadota</taxon>
        <taxon>Alphaproteobacteria</taxon>
        <taxon>Hyphomicrobiales</taxon>
        <taxon>Hyphomicrobiaceae</taxon>
        <taxon>Filomicrobium</taxon>
    </lineage>
</organism>
<dbReference type="RefSeq" id="WP_090229759.1">
    <property type="nucleotide sequence ID" value="NZ_FNJC01000004.1"/>
</dbReference>
<name>A0A1H0SIB5_9HYPH</name>
<reference evidence="1 2" key="1">
    <citation type="submission" date="2016-10" db="EMBL/GenBank/DDBJ databases">
        <authorList>
            <person name="Varghese N."/>
            <person name="Submissions S."/>
        </authorList>
    </citation>
    <scope>NUCLEOTIDE SEQUENCE [LARGE SCALE GENOMIC DNA]</scope>
    <source>
        <strain evidence="1 2">CGMCC 1.6497</strain>
    </source>
</reference>
<dbReference type="Proteomes" id="UP000198795">
    <property type="component" value="Unassembled WGS sequence"/>
</dbReference>
<evidence type="ECO:0000313" key="1">
    <source>
        <dbReference type="EMBL" id="SDP41405.1"/>
    </source>
</evidence>
<comment type="caution">
    <text evidence="1">The sequence shown here is derived from an EMBL/GenBank/DDBJ whole genome shotgun (WGS) entry which is preliminary data.</text>
</comment>
<accession>A0A1H0SIB5</accession>
<dbReference type="EMBL" id="FNJC01000004">
    <property type="protein sequence ID" value="SDP41405.1"/>
    <property type="molecule type" value="Genomic_DNA"/>
</dbReference>
<gene>
    <name evidence="1" type="ORF">SAMN04488061_2906</name>
</gene>
<sequence length="237" mass="26764">MTNQLIVREGRHIATTDSRPQLPKAIQEGIRDLRLAFPAGPSQTSADAVRSVQLYAEACAGFEADVVEYALQHLRYHNINNPWPVTVQDLNEVCRLTRSSWKWRTAAHYGAGNKEGWESEVFGSSYTWGGHREEPKTSYERHRAVMRSLNDHGPPPGEPGCYVGSDLVLKLLNEALRNDGEIPEWNITKLAEASAEKWDRFPKEILTANERAVIEAKRLRHSEIMARLHASVRGTIE</sequence>
<keyword evidence="2" id="KW-1185">Reference proteome</keyword>
<proteinExistence type="predicted"/>
<protein>
    <submittedName>
        <fullName evidence="1">Uncharacterized protein</fullName>
    </submittedName>
</protein>
<evidence type="ECO:0000313" key="2">
    <source>
        <dbReference type="Proteomes" id="UP000198795"/>
    </source>
</evidence>